<dbReference type="SUPFAM" id="SSF81296">
    <property type="entry name" value="E set domains"/>
    <property type="match status" value="1"/>
</dbReference>
<comment type="similarity">
    <text evidence="1">Belongs to the CRP1/MDG1 family.</text>
</comment>
<dbReference type="GO" id="GO:0031588">
    <property type="term" value="C:nucleotide-activated protein kinase complex"/>
    <property type="evidence" value="ECO:0007669"/>
    <property type="project" value="TreeGrafter"/>
</dbReference>
<dbReference type="EMBL" id="QKRW01000054">
    <property type="protein sequence ID" value="RAL59396.1"/>
    <property type="molecule type" value="Genomic_DNA"/>
</dbReference>
<dbReference type="AlphaFoldDB" id="A0A395IGV3"/>
<dbReference type="OrthoDB" id="5873279at2759"/>
<evidence type="ECO:0000313" key="3">
    <source>
        <dbReference type="EMBL" id="RAL59396.1"/>
    </source>
</evidence>
<dbReference type="PANTHER" id="PTHR10343:SF81">
    <property type="entry name" value="CRUCIFORM DNA-RECOGNIZING PROTEIN 1-RELATED"/>
    <property type="match status" value="1"/>
</dbReference>
<comment type="caution">
    <text evidence="3">The sequence shown here is derived from an EMBL/GenBank/DDBJ whole genome shotgun (WGS) entry which is preliminary data.</text>
</comment>
<feature type="domain" description="AMP-activated protein kinase glycogen-binding" evidence="2">
    <location>
        <begin position="10"/>
        <end position="63"/>
    </location>
</feature>
<reference evidence="3 4" key="1">
    <citation type="submission" date="2018-06" db="EMBL/GenBank/DDBJ databases">
        <title>Genome Sequence of the Brown Rot Fungal Pathogen Monilinia fructigena.</title>
        <authorList>
            <person name="Landi L."/>
            <person name="De Miccolis Angelini R.M."/>
            <person name="Pollastro S."/>
            <person name="Abate D."/>
            <person name="Faretra F."/>
            <person name="Romanazzi G."/>
        </authorList>
    </citation>
    <scope>NUCLEOTIDE SEQUENCE [LARGE SCALE GENOMIC DNA]</scope>
    <source>
        <strain evidence="3 4">Mfrg269</strain>
    </source>
</reference>
<dbReference type="PANTHER" id="PTHR10343">
    <property type="entry name" value="5'-AMP-ACTIVATED PROTEIN KINASE , BETA SUBUNIT"/>
    <property type="match status" value="1"/>
</dbReference>
<dbReference type="GO" id="GO:0019901">
    <property type="term" value="F:protein kinase binding"/>
    <property type="evidence" value="ECO:0007669"/>
    <property type="project" value="TreeGrafter"/>
</dbReference>
<evidence type="ECO:0000259" key="2">
    <source>
        <dbReference type="Pfam" id="PF16561"/>
    </source>
</evidence>
<proteinExistence type="inferred from homology"/>
<dbReference type="GO" id="GO:0007165">
    <property type="term" value="P:signal transduction"/>
    <property type="evidence" value="ECO:0007669"/>
    <property type="project" value="TreeGrafter"/>
</dbReference>
<dbReference type="Pfam" id="PF16561">
    <property type="entry name" value="AMPK1_CBM"/>
    <property type="match status" value="1"/>
</dbReference>
<keyword evidence="4" id="KW-1185">Reference proteome</keyword>
<dbReference type="GO" id="GO:0005634">
    <property type="term" value="C:nucleus"/>
    <property type="evidence" value="ECO:0007669"/>
    <property type="project" value="TreeGrafter"/>
</dbReference>
<dbReference type="Proteomes" id="UP000249056">
    <property type="component" value="Unassembled WGS sequence"/>
</dbReference>
<dbReference type="InterPro" id="IPR014756">
    <property type="entry name" value="Ig_E-set"/>
</dbReference>
<gene>
    <name evidence="3" type="ORF">DID88_006885</name>
</gene>
<protein>
    <recommendedName>
        <fullName evidence="2">AMP-activated protein kinase glycogen-binding domain-containing protein</fullName>
    </recommendedName>
</protein>
<dbReference type="GO" id="GO:0005737">
    <property type="term" value="C:cytoplasm"/>
    <property type="evidence" value="ECO:0007669"/>
    <property type="project" value="TreeGrafter"/>
</dbReference>
<dbReference type="CDD" id="cd02859">
    <property type="entry name" value="E_set_AMPKbeta_like_N"/>
    <property type="match status" value="1"/>
</dbReference>
<dbReference type="Gene3D" id="2.60.40.10">
    <property type="entry name" value="Immunoglobulins"/>
    <property type="match status" value="1"/>
</dbReference>
<dbReference type="InterPro" id="IPR050827">
    <property type="entry name" value="CRP1_MDG1_kinase"/>
</dbReference>
<evidence type="ECO:0000313" key="4">
    <source>
        <dbReference type="Proteomes" id="UP000249056"/>
    </source>
</evidence>
<evidence type="ECO:0000256" key="1">
    <source>
        <dbReference type="ARBA" id="ARBA00038216"/>
    </source>
</evidence>
<dbReference type="InterPro" id="IPR032640">
    <property type="entry name" value="AMPK1_CBM"/>
</dbReference>
<dbReference type="InterPro" id="IPR013783">
    <property type="entry name" value="Ig-like_fold"/>
</dbReference>
<accession>A0A395IGV3</accession>
<name>A0A395IGV3_9HELO</name>
<organism evidence="3 4">
    <name type="scientific">Monilinia fructigena</name>
    <dbReference type="NCBI Taxonomy" id="38457"/>
    <lineage>
        <taxon>Eukaryota</taxon>
        <taxon>Fungi</taxon>
        <taxon>Dikarya</taxon>
        <taxon>Ascomycota</taxon>
        <taxon>Pezizomycotina</taxon>
        <taxon>Leotiomycetes</taxon>
        <taxon>Helotiales</taxon>
        <taxon>Sclerotiniaceae</taxon>
        <taxon>Monilinia</taxon>
    </lineage>
</organism>
<sequence>MAQSSINFERLERVGDVFKKDVQLANAGEKIYYKFVVDGNWVTDHTAPQENDASGNLNNVLTTDRIVKHTPATAGIMSGVAPTSTTSELAKNVPLEKERG</sequence>